<comment type="subcellular location">
    <subcellularLocation>
        <location evidence="1">Membrane</location>
        <topology evidence="1">Multi-pass membrane protein</topology>
    </subcellularLocation>
</comment>
<dbReference type="EMBL" id="BSPQ01000010">
    <property type="protein sequence ID" value="GLS91218.1"/>
    <property type="molecule type" value="Genomic_DNA"/>
</dbReference>
<evidence type="ECO:0000256" key="6">
    <source>
        <dbReference type="SAM" id="Phobius"/>
    </source>
</evidence>
<evidence type="ECO:0000256" key="5">
    <source>
        <dbReference type="ARBA" id="ARBA00023136"/>
    </source>
</evidence>
<dbReference type="Pfam" id="PF04241">
    <property type="entry name" value="DUF423"/>
    <property type="match status" value="1"/>
</dbReference>
<comment type="similarity">
    <text evidence="2">Belongs to the UPF0382 family.</text>
</comment>
<keyword evidence="5 6" id="KW-0472">Membrane</keyword>
<dbReference type="InterPro" id="IPR006696">
    <property type="entry name" value="DUF423"/>
</dbReference>
<comment type="caution">
    <text evidence="7">The sequence shown here is derived from an EMBL/GenBank/DDBJ whole genome shotgun (WGS) entry which is preliminary data.</text>
</comment>
<keyword evidence="8" id="KW-1185">Reference proteome</keyword>
<feature type="transmembrane region" description="Helical" evidence="6">
    <location>
        <begin position="89"/>
        <end position="109"/>
    </location>
</feature>
<evidence type="ECO:0000256" key="1">
    <source>
        <dbReference type="ARBA" id="ARBA00004141"/>
    </source>
</evidence>
<evidence type="ECO:0008006" key="9">
    <source>
        <dbReference type="Google" id="ProtNLM"/>
    </source>
</evidence>
<keyword evidence="4 6" id="KW-1133">Transmembrane helix</keyword>
<dbReference type="Proteomes" id="UP001157353">
    <property type="component" value="Unassembled WGS sequence"/>
</dbReference>
<feature type="transmembrane region" description="Helical" evidence="6">
    <location>
        <begin position="21"/>
        <end position="42"/>
    </location>
</feature>
<dbReference type="RefSeq" id="WP_284204339.1">
    <property type="nucleotide sequence ID" value="NZ_BSPQ01000010.1"/>
</dbReference>
<evidence type="ECO:0000256" key="4">
    <source>
        <dbReference type="ARBA" id="ARBA00022989"/>
    </source>
</evidence>
<protein>
    <recommendedName>
        <fullName evidence="9">DUF423 domain-containing protein</fullName>
    </recommendedName>
</protein>
<organism evidence="7 8">
    <name type="scientific">Psychromonas marina</name>
    <dbReference type="NCBI Taxonomy" id="88364"/>
    <lineage>
        <taxon>Bacteria</taxon>
        <taxon>Pseudomonadati</taxon>
        <taxon>Pseudomonadota</taxon>
        <taxon>Gammaproteobacteria</taxon>
        <taxon>Alteromonadales</taxon>
        <taxon>Psychromonadaceae</taxon>
        <taxon>Psychromonas</taxon>
    </lineage>
</organism>
<gene>
    <name evidence="7" type="ORF">GCM10007916_22870</name>
</gene>
<proteinExistence type="inferred from homology"/>
<feature type="transmembrane region" description="Helical" evidence="6">
    <location>
        <begin position="115"/>
        <end position="139"/>
    </location>
</feature>
<name>A0ABQ6E1E8_9GAMM</name>
<evidence type="ECO:0000256" key="3">
    <source>
        <dbReference type="ARBA" id="ARBA00022692"/>
    </source>
</evidence>
<accession>A0ABQ6E1E8</accession>
<evidence type="ECO:0000256" key="2">
    <source>
        <dbReference type="ARBA" id="ARBA00009694"/>
    </source>
</evidence>
<reference evidence="8" key="1">
    <citation type="journal article" date="2019" name="Int. J. Syst. Evol. Microbiol.">
        <title>The Global Catalogue of Microorganisms (GCM) 10K type strain sequencing project: providing services to taxonomists for standard genome sequencing and annotation.</title>
        <authorList>
            <consortium name="The Broad Institute Genomics Platform"/>
            <consortium name="The Broad Institute Genome Sequencing Center for Infectious Disease"/>
            <person name="Wu L."/>
            <person name="Ma J."/>
        </authorList>
    </citation>
    <scope>NUCLEOTIDE SEQUENCE [LARGE SCALE GENOMIC DNA]</scope>
    <source>
        <strain evidence="8">NBRC 103166</strain>
    </source>
</reference>
<feature type="transmembrane region" description="Helical" evidence="6">
    <location>
        <begin position="62"/>
        <end position="82"/>
    </location>
</feature>
<sequence>MTQSNSNSIKHNSKIGLSFSSRLFLVIAALLGATGVALGAYASHGLASWATTQQVEYFQLAVTYQLLHAITLLAVSIGGLFFNNRYLFISQIMFVLGICFFSGSLYLYVFTGTKVLGMITPIGGLLLIIAWLMFAVSIIRNSSKC</sequence>
<evidence type="ECO:0000313" key="8">
    <source>
        <dbReference type="Proteomes" id="UP001157353"/>
    </source>
</evidence>
<keyword evidence="3 6" id="KW-0812">Transmembrane</keyword>
<evidence type="ECO:0000313" key="7">
    <source>
        <dbReference type="EMBL" id="GLS91218.1"/>
    </source>
</evidence>
<dbReference type="PANTHER" id="PTHR43461:SF1">
    <property type="entry name" value="TRANSMEMBRANE PROTEIN 256"/>
    <property type="match status" value="1"/>
</dbReference>
<dbReference type="PANTHER" id="PTHR43461">
    <property type="entry name" value="TRANSMEMBRANE PROTEIN 256"/>
    <property type="match status" value="1"/>
</dbReference>